<dbReference type="GO" id="GO:0006515">
    <property type="term" value="P:protein quality control for misfolded or incompletely synthesized proteins"/>
    <property type="evidence" value="ECO:0007669"/>
    <property type="project" value="UniProtKB-UniRule"/>
</dbReference>
<dbReference type="GO" id="GO:0072344">
    <property type="term" value="P:rescue of stalled ribosome"/>
    <property type="evidence" value="ECO:0007669"/>
    <property type="project" value="UniProtKB-UniRule"/>
</dbReference>
<dbReference type="EC" id="3.1.1.29" evidence="1 7"/>
<feature type="binding site" evidence="7">
    <location>
        <position position="68"/>
    </location>
    <ligand>
        <name>tRNA</name>
        <dbReference type="ChEBI" id="CHEBI:17843"/>
    </ligand>
</feature>
<comment type="similarity">
    <text evidence="5 7 9">Belongs to the PTH family.</text>
</comment>
<dbReference type="GO" id="GO:0000049">
    <property type="term" value="F:tRNA binding"/>
    <property type="evidence" value="ECO:0007669"/>
    <property type="project" value="UniProtKB-UniRule"/>
</dbReference>
<keyword evidence="3 7" id="KW-0378">Hydrolase</keyword>
<evidence type="ECO:0000256" key="1">
    <source>
        <dbReference type="ARBA" id="ARBA00013260"/>
    </source>
</evidence>
<evidence type="ECO:0000256" key="3">
    <source>
        <dbReference type="ARBA" id="ARBA00022801"/>
    </source>
</evidence>
<comment type="function">
    <text evidence="7">Catalyzes the release of premature peptidyl moieties from peptidyl-tRNA molecules trapped in stalled 50S ribosomal subunits, and thus maintains levels of free tRNAs and 50S ribosomes.</text>
</comment>
<feature type="active site" description="Proton acceptor" evidence="7">
    <location>
        <position position="21"/>
    </location>
</feature>
<dbReference type="GO" id="GO:0004045">
    <property type="term" value="F:peptidyl-tRNA hydrolase activity"/>
    <property type="evidence" value="ECO:0007669"/>
    <property type="project" value="UniProtKB-UniRule"/>
</dbReference>
<reference evidence="10 11" key="2">
    <citation type="journal article" date="2015" name="Biomed. Res. Int.">
        <title>Effects of Arsenite Resistance on the Growth and Functional Gene Expression of Leptospirillum ferriphilum and Acidithiobacillus thiooxidans in Pure Culture and Coculture.</title>
        <authorList>
            <person name="Jiang H."/>
            <person name="Liang Y."/>
            <person name="Yin H."/>
            <person name="Xiao Y."/>
            <person name="Guo X."/>
            <person name="Xu Y."/>
            <person name="Hu Q."/>
            <person name="Liu H."/>
            <person name="Liu X."/>
        </authorList>
    </citation>
    <scope>NUCLEOTIDE SEQUENCE [LARGE SCALE GENOMIC DNA]</scope>
    <source>
        <strain evidence="10 11">YSK</strain>
    </source>
</reference>
<dbReference type="InterPro" id="IPR018171">
    <property type="entry name" value="Pept_tRNA_hydro_CS"/>
</dbReference>
<feature type="site" description="Stabilizes the basic form of H active site to accept a proton" evidence="7">
    <location>
        <position position="93"/>
    </location>
</feature>
<gene>
    <name evidence="7" type="primary">pth</name>
    <name evidence="10" type="ORF">Y981_08125</name>
</gene>
<evidence type="ECO:0000313" key="10">
    <source>
        <dbReference type="EMBL" id="AIA30745.1"/>
    </source>
</evidence>
<dbReference type="CDD" id="cd00462">
    <property type="entry name" value="PTH"/>
    <property type="match status" value="1"/>
</dbReference>
<dbReference type="InterPro" id="IPR036416">
    <property type="entry name" value="Pept_tRNA_hydro_sf"/>
</dbReference>
<evidence type="ECO:0000256" key="4">
    <source>
        <dbReference type="ARBA" id="ARBA00022884"/>
    </source>
</evidence>
<proteinExistence type="inferred from homology"/>
<keyword evidence="7" id="KW-0963">Cytoplasm</keyword>
<comment type="function">
    <text evidence="7">Hydrolyzes ribosome-free peptidyl-tRNAs (with 1 or more amino acids incorporated), which drop off the ribosome during protein synthesis, or as a result of ribosome stalling.</text>
</comment>
<evidence type="ECO:0000256" key="5">
    <source>
        <dbReference type="ARBA" id="ARBA00038063"/>
    </source>
</evidence>
<protein>
    <recommendedName>
        <fullName evidence="6 7">Peptidyl-tRNA hydrolase</fullName>
        <shortName evidence="7">Pth</shortName>
        <ecNumber evidence="1 7">3.1.1.29</ecNumber>
    </recommendedName>
</protein>
<feature type="binding site" evidence="7">
    <location>
        <position position="16"/>
    </location>
    <ligand>
        <name>tRNA</name>
        <dbReference type="ChEBI" id="CHEBI:17843"/>
    </ligand>
</feature>
<dbReference type="HOGENOM" id="CLU_062456_4_1_0"/>
<dbReference type="OrthoDB" id="9800507at2"/>
<keyword evidence="4 7" id="KW-0694">RNA-binding</keyword>
<dbReference type="KEGG" id="lfp:Y981_08125"/>
<reference evidence="11" key="1">
    <citation type="submission" date="2014-02" db="EMBL/GenBank/DDBJ databases">
        <title>Complete genome sequence and comparative genomic analysis of the nitrogen-fixing bacterium Leptospirillum ferriphilum YSK.</title>
        <authorList>
            <person name="Guo X."/>
            <person name="Yin H."/>
            <person name="Liang Y."/>
            <person name="Hu Q."/>
            <person name="Ma L."/>
            <person name="Xiao Y."/>
            <person name="Zhang X."/>
            <person name="Qiu G."/>
            <person name="Liu X."/>
        </authorList>
    </citation>
    <scope>NUCLEOTIDE SEQUENCE [LARGE SCALE GENOMIC DNA]</scope>
    <source>
        <strain evidence="11">YSK</strain>
    </source>
</reference>
<dbReference type="Proteomes" id="UP000027059">
    <property type="component" value="Chromosome"/>
</dbReference>
<sequence>MGTKAIVGLGNPGREYERTRHNAGKIFLDSLSERVGIPLNHQKPIAQWGEGEWKGEKLILVFPLTYMNLSGKVIPWLRMKGVHLPEDLLVILDDMDIPLGALRFREKGRSGGQKGLSSIIDALGGDRISRIKIGIGRPIEGQDPSDYVLGSLHPEESRLLEKARQPFFDIVDRWLFSLEGKKSEPAL</sequence>
<dbReference type="EMBL" id="CP007243">
    <property type="protein sequence ID" value="AIA30745.1"/>
    <property type="molecule type" value="Genomic_DNA"/>
</dbReference>
<comment type="subunit">
    <text evidence="7">Monomer.</text>
</comment>
<dbReference type="AlphaFoldDB" id="A0A059XUN3"/>
<feature type="site" description="Discriminates between blocked and unblocked aminoacyl-tRNA" evidence="7">
    <location>
        <position position="11"/>
    </location>
</feature>
<dbReference type="HAMAP" id="MF_00083">
    <property type="entry name" value="Pept_tRNA_hydro_bact"/>
    <property type="match status" value="1"/>
</dbReference>
<dbReference type="NCBIfam" id="TIGR00447">
    <property type="entry name" value="pth"/>
    <property type="match status" value="1"/>
</dbReference>
<dbReference type="Gene3D" id="3.40.50.1470">
    <property type="entry name" value="Peptidyl-tRNA hydrolase"/>
    <property type="match status" value="1"/>
</dbReference>
<dbReference type="SUPFAM" id="SSF53178">
    <property type="entry name" value="Peptidyl-tRNA hydrolase-like"/>
    <property type="match status" value="1"/>
</dbReference>
<evidence type="ECO:0000256" key="6">
    <source>
        <dbReference type="ARBA" id="ARBA00050038"/>
    </source>
</evidence>
<dbReference type="GO" id="GO:0005737">
    <property type="term" value="C:cytoplasm"/>
    <property type="evidence" value="ECO:0007669"/>
    <property type="project" value="UniProtKB-SubCell"/>
</dbReference>
<dbReference type="PROSITE" id="PS01195">
    <property type="entry name" value="PEPT_TRNA_HYDROL_1"/>
    <property type="match status" value="1"/>
</dbReference>
<comment type="catalytic activity">
    <reaction evidence="7 8">
        <text>an N-acyl-L-alpha-aminoacyl-tRNA + H2O = an N-acyl-L-amino acid + a tRNA + H(+)</text>
        <dbReference type="Rhea" id="RHEA:54448"/>
        <dbReference type="Rhea" id="RHEA-COMP:10123"/>
        <dbReference type="Rhea" id="RHEA-COMP:13883"/>
        <dbReference type="ChEBI" id="CHEBI:15377"/>
        <dbReference type="ChEBI" id="CHEBI:15378"/>
        <dbReference type="ChEBI" id="CHEBI:59874"/>
        <dbReference type="ChEBI" id="CHEBI:78442"/>
        <dbReference type="ChEBI" id="CHEBI:138191"/>
        <dbReference type="EC" id="3.1.1.29"/>
    </reaction>
</comment>
<feature type="binding site" evidence="7">
    <location>
        <position position="66"/>
    </location>
    <ligand>
        <name>tRNA</name>
        <dbReference type="ChEBI" id="CHEBI:17843"/>
    </ligand>
</feature>
<keyword evidence="11" id="KW-1185">Reference proteome</keyword>
<organism evidence="10 11">
    <name type="scientific">Leptospirillum ferriphilum YSK</name>
    <dbReference type="NCBI Taxonomy" id="1441628"/>
    <lineage>
        <taxon>Bacteria</taxon>
        <taxon>Pseudomonadati</taxon>
        <taxon>Nitrospirota</taxon>
        <taxon>Nitrospiria</taxon>
        <taxon>Nitrospirales</taxon>
        <taxon>Nitrospiraceae</taxon>
        <taxon>Leptospirillum</taxon>
    </lineage>
</organism>
<comment type="subcellular location">
    <subcellularLocation>
        <location evidence="7">Cytoplasm</location>
    </subcellularLocation>
</comment>
<name>A0A059XUN3_9BACT</name>
<evidence type="ECO:0000256" key="2">
    <source>
        <dbReference type="ARBA" id="ARBA00022555"/>
    </source>
</evidence>
<evidence type="ECO:0000256" key="7">
    <source>
        <dbReference type="HAMAP-Rule" id="MF_00083"/>
    </source>
</evidence>
<dbReference type="PANTHER" id="PTHR17224">
    <property type="entry name" value="PEPTIDYL-TRNA HYDROLASE"/>
    <property type="match status" value="1"/>
</dbReference>
<dbReference type="Pfam" id="PF01195">
    <property type="entry name" value="Pept_tRNA_hydro"/>
    <property type="match status" value="1"/>
</dbReference>
<keyword evidence="2 7" id="KW-0820">tRNA-binding</keyword>
<comment type="caution">
    <text evidence="7">Lacks conserved residue(s) required for the propagation of feature annotation.</text>
</comment>
<evidence type="ECO:0000256" key="9">
    <source>
        <dbReference type="RuleBase" id="RU004320"/>
    </source>
</evidence>
<evidence type="ECO:0000313" key="11">
    <source>
        <dbReference type="Proteomes" id="UP000027059"/>
    </source>
</evidence>
<accession>A0A059XUN3</accession>
<dbReference type="PANTHER" id="PTHR17224:SF1">
    <property type="entry name" value="PEPTIDYL-TRNA HYDROLASE"/>
    <property type="match status" value="1"/>
</dbReference>
<evidence type="ECO:0000256" key="8">
    <source>
        <dbReference type="RuleBase" id="RU000673"/>
    </source>
</evidence>
<dbReference type="RefSeq" id="WP_014961328.1">
    <property type="nucleotide sequence ID" value="NZ_CP007243.1"/>
</dbReference>
<dbReference type="InterPro" id="IPR001328">
    <property type="entry name" value="Pept_tRNA_hydro"/>
</dbReference>